<proteinExistence type="predicted"/>
<reference evidence="2" key="1">
    <citation type="journal article" date="2019" name="Int. J. Syst. Evol. Microbiol.">
        <title>The Global Catalogue of Microorganisms (GCM) 10K type strain sequencing project: providing services to taxonomists for standard genome sequencing and annotation.</title>
        <authorList>
            <consortium name="The Broad Institute Genomics Platform"/>
            <consortium name="The Broad Institute Genome Sequencing Center for Infectious Disease"/>
            <person name="Wu L."/>
            <person name="Ma J."/>
        </authorList>
    </citation>
    <scope>NUCLEOTIDE SEQUENCE [LARGE SCALE GENOMIC DNA]</scope>
    <source>
        <strain evidence="2">CCUG 48316</strain>
    </source>
</reference>
<comment type="caution">
    <text evidence="1">The sequence shown here is derived from an EMBL/GenBank/DDBJ whole genome shotgun (WGS) entry which is preliminary data.</text>
</comment>
<keyword evidence="2" id="KW-1185">Reference proteome</keyword>
<organism evidence="1 2">
    <name type="scientific">Methylobacterium komagatae</name>
    <dbReference type="NCBI Taxonomy" id="374425"/>
    <lineage>
        <taxon>Bacteria</taxon>
        <taxon>Pseudomonadati</taxon>
        <taxon>Pseudomonadota</taxon>
        <taxon>Alphaproteobacteria</taxon>
        <taxon>Hyphomicrobiales</taxon>
        <taxon>Methylobacteriaceae</taxon>
        <taxon>Methylobacterium</taxon>
    </lineage>
</organism>
<dbReference type="Proteomes" id="UP001596292">
    <property type="component" value="Unassembled WGS sequence"/>
</dbReference>
<gene>
    <name evidence="1" type="ORF">ACFQE0_18495</name>
</gene>
<sequence>MQTQGEAATVNPDAVARMPEAVFVERWRLLTGEPPAILLCSRRAMLALLVESAPAAPFVPPVSAWDMGGRNDS</sequence>
<evidence type="ECO:0000313" key="1">
    <source>
        <dbReference type="EMBL" id="MFC6791430.1"/>
    </source>
</evidence>
<evidence type="ECO:0000313" key="2">
    <source>
        <dbReference type="Proteomes" id="UP001596292"/>
    </source>
</evidence>
<protein>
    <submittedName>
        <fullName evidence="1">Uncharacterized protein</fullName>
    </submittedName>
</protein>
<name>A0ABW2BPC4_9HYPH</name>
<accession>A0ABW2BPC4</accession>
<dbReference type="EMBL" id="JBHSWN010000001">
    <property type="protein sequence ID" value="MFC6791430.1"/>
    <property type="molecule type" value="Genomic_DNA"/>
</dbReference>